<comment type="caution">
    <text evidence="2">The sequence shown here is derived from an EMBL/GenBank/DDBJ whole genome shotgun (WGS) entry which is preliminary data.</text>
</comment>
<dbReference type="Proteomes" id="UP000823941">
    <property type="component" value="Unassembled WGS sequence"/>
</dbReference>
<sequence>MSDSEFEYPGVPVPVQLSKKQKSPAGSKRKATTSSNEARSDSELEYPVQLSRKPKSPAGSKRKASSSNEEAARSTTKKKPAGDLFAIIRDAEKVAKTCPEQHQLGSSIVTRVASGHVRRAAPTEGEFYVELKVYNTVDAASTTSQERWKKALVTVRLQADQDTPHWEALQKFMKSVYTLFEDTEPTFYGE</sequence>
<evidence type="ECO:0000313" key="3">
    <source>
        <dbReference type="Proteomes" id="UP000823941"/>
    </source>
</evidence>
<evidence type="ECO:0000313" key="2">
    <source>
        <dbReference type="EMBL" id="KAG7294796.1"/>
    </source>
</evidence>
<feature type="compositionally biased region" description="Basic residues" evidence="1">
    <location>
        <begin position="52"/>
        <end position="64"/>
    </location>
</feature>
<feature type="region of interest" description="Disordered" evidence="1">
    <location>
        <begin position="1"/>
        <end position="83"/>
    </location>
</feature>
<accession>A0ABQ7PP81</accession>
<feature type="compositionally biased region" description="Basic residues" evidence="1">
    <location>
        <begin position="19"/>
        <end position="31"/>
    </location>
</feature>
<proteinExistence type="predicted"/>
<reference evidence="2 3" key="1">
    <citation type="submission" date="2021-06" db="EMBL/GenBank/DDBJ databases">
        <title>A haploid diamondback moth (Plutella xylostella L.) genome assembly resolves 31 chromosomes and identifies a diamide resistance mutation.</title>
        <authorList>
            <person name="Ward C.M."/>
            <person name="Perry K.D."/>
            <person name="Baker G."/>
            <person name="Powis K."/>
            <person name="Heckel D.G."/>
            <person name="Baxter S.W."/>
        </authorList>
    </citation>
    <scope>NUCLEOTIDE SEQUENCE [LARGE SCALE GENOMIC DNA]</scope>
    <source>
        <strain evidence="2 3">LV</strain>
        <tissue evidence="2">Single pupa</tissue>
    </source>
</reference>
<feature type="non-terminal residue" evidence="2">
    <location>
        <position position="190"/>
    </location>
</feature>
<evidence type="ECO:0000256" key="1">
    <source>
        <dbReference type="SAM" id="MobiDB-lite"/>
    </source>
</evidence>
<gene>
    <name evidence="2" type="ORF">JYU34_022838</name>
</gene>
<protein>
    <submittedName>
        <fullName evidence="2">Uncharacterized protein</fullName>
    </submittedName>
</protein>
<dbReference type="EMBL" id="JAHIBW010000154">
    <property type="protein sequence ID" value="KAG7294796.1"/>
    <property type="molecule type" value="Genomic_DNA"/>
</dbReference>
<keyword evidence="3" id="KW-1185">Reference proteome</keyword>
<name>A0ABQ7PP81_PLUXY</name>
<organism evidence="2 3">
    <name type="scientific">Plutella xylostella</name>
    <name type="common">Diamondback moth</name>
    <name type="synonym">Plutella maculipennis</name>
    <dbReference type="NCBI Taxonomy" id="51655"/>
    <lineage>
        <taxon>Eukaryota</taxon>
        <taxon>Metazoa</taxon>
        <taxon>Ecdysozoa</taxon>
        <taxon>Arthropoda</taxon>
        <taxon>Hexapoda</taxon>
        <taxon>Insecta</taxon>
        <taxon>Pterygota</taxon>
        <taxon>Neoptera</taxon>
        <taxon>Endopterygota</taxon>
        <taxon>Lepidoptera</taxon>
        <taxon>Glossata</taxon>
        <taxon>Ditrysia</taxon>
        <taxon>Yponomeutoidea</taxon>
        <taxon>Plutellidae</taxon>
        <taxon>Plutella</taxon>
    </lineage>
</organism>